<dbReference type="SUPFAM" id="SSF54862">
    <property type="entry name" value="4Fe-4S ferredoxins"/>
    <property type="match status" value="1"/>
</dbReference>
<keyword evidence="7" id="KW-0408">Iron</keyword>
<dbReference type="EMBL" id="JGYD01000011">
    <property type="protein sequence ID" value="KSV18370.1"/>
    <property type="molecule type" value="Genomic_DNA"/>
</dbReference>
<sequence length="84" mass="9255">MSFKITDDCISCGACEPECPNKAISEGETIYIIDPERCSECVGAFETPQCVEICPVDSCVKCCNESHEELLAKWQKLHPGESPK</sequence>
<keyword evidence="4" id="KW-0004">4Fe-4S</keyword>
<evidence type="ECO:0000313" key="14">
    <source>
        <dbReference type="Proteomes" id="UP000218257"/>
    </source>
</evidence>
<feature type="domain" description="4Fe-4S ferredoxin-type" evidence="9">
    <location>
        <begin position="1"/>
        <end position="29"/>
    </location>
</feature>
<evidence type="ECO:0000313" key="13">
    <source>
        <dbReference type="Proteomes" id="UP000053577"/>
    </source>
</evidence>
<evidence type="ECO:0000256" key="4">
    <source>
        <dbReference type="ARBA" id="ARBA00022485"/>
    </source>
</evidence>
<dbReference type="InterPro" id="IPR047927">
    <property type="entry name" value="YfhL-like"/>
</dbReference>
<evidence type="ECO:0000256" key="8">
    <source>
        <dbReference type="ARBA" id="ARBA00023014"/>
    </source>
</evidence>
<dbReference type="EMBL" id="AP017649">
    <property type="protein sequence ID" value="BAZ96803.1"/>
    <property type="molecule type" value="Genomic_DNA"/>
</dbReference>
<evidence type="ECO:0000256" key="1">
    <source>
        <dbReference type="ARBA" id="ARBA00001966"/>
    </source>
</evidence>
<reference evidence="12" key="3">
    <citation type="submission" date="2023-12" db="EMBL/GenBank/DDBJ databases">
        <title>Isolation of organohalide respiring bacteria Dehalococcoides mccartyi strain GPTCE1 in groundwater collected near a chemical plant in Suzhou, China.</title>
        <authorList>
            <person name="Liu G."/>
        </authorList>
    </citation>
    <scope>NUCLEOTIDE SEQUENCE</scope>
    <source>
        <strain evidence="12">GPTCE1</strain>
    </source>
</reference>
<dbReference type="NCBIfam" id="NF033683">
    <property type="entry name" value="di_4Fe-4S_YfhL"/>
    <property type="match status" value="1"/>
</dbReference>
<dbReference type="Proteomes" id="UP000218257">
    <property type="component" value="Chromosome"/>
</dbReference>
<dbReference type="AlphaFoldDB" id="A0A0V8M3M3"/>
<evidence type="ECO:0000256" key="5">
    <source>
        <dbReference type="ARBA" id="ARBA00022723"/>
    </source>
</evidence>
<dbReference type="PATRIC" id="fig|61435.5.peg.563"/>
<evidence type="ECO:0000256" key="7">
    <source>
        <dbReference type="ARBA" id="ARBA00023004"/>
    </source>
</evidence>
<evidence type="ECO:0000256" key="2">
    <source>
        <dbReference type="ARBA" id="ARBA00003532"/>
    </source>
</evidence>
<dbReference type="RefSeq" id="WP_010935994.1">
    <property type="nucleotide sequence ID" value="NZ_AP017649.1"/>
</dbReference>
<keyword evidence="8" id="KW-0411">Iron-sulfur</keyword>
<evidence type="ECO:0000259" key="9">
    <source>
        <dbReference type="PROSITE" id="PS51379"/>
    </source>
</evidence>
<name>A0A0V8M3M3_9CHLR</name>
<dbReference type="Proteomes" id="UP000053577">
    <property type="component" value="Unassembled WGS sequence"/>
</dbReference>
<dbReference type="Pfam" id="PF00037">
    <property type="entry name" value="Fer4"/>
    <property type="match status" value="1"/>
</dbReference>
<reference evidence="10 14" key="2">
    <citation type="journal article" date="2017" name="Sci. Rep.">
        <title>Isolation and genomic characterization of a Dehalococcoides strain suggests genomic rearrangement during culture.</title>
        <authorList>
            <person name="Yohda M."/>
            <person name="Ikegami K."/>
            <person name="Aita Y."/>
            <person name="Kitajima M."/>
            <person name="Takechi A."/>
            <person name="Iwamoto M."/>
            <person name="Fukuda T."/>
            <person name="Tamura N."/>
            <person name="Shibasaki J."/>
            <person name="Koike S."/>
            <person name="Komatsu D."/>
            <person name="Miyagi S."/>
            <person name="Nishimura M."/>
            <person name="Uchino Y."/>
            <person name="Shiroma A."/>
            <person name="Shimoji M."/>
            <person name="Tamotsu H."/>
            <person name="Ashimine N."/>
            <person name="Shinzato M."/>
            <person name="Ohki S."/>
            <person name="Nakano K."/>
            <person name="Teruya K."/>
            <person name="Satou K."/>
            <person name="Hirano T."/>
            <person name="Yagi O."/>
        </authorList>
    </citation>
    <scope>NUCLEOTIDE SEQUENCE [LARGE SCALE GENOMIC DNA]</scope>
    <source>
        <strain evidence="10 14">UCH-ATV1</strain>
    </source>
</reference>
<dbReference type="GO" id="GO:0046872">
    <property type="term" value="F:metal ion binding"/>
    <property type="evidence" value="ECO:0007669"/>
    <property type="project" value="UniProtKB-KW"/>
</dbReference>
<comment type="cofactor">
    <cofactor evidence="1">
        <name>[4Fe-4S] cluster</name>
        <dbReference type="ChEBI" id="CHEBI:49883"/>
    </cofactor>
</comment>
<reference evidence="11 13" key="1">
    <citation type="journal article" date="2015" name="Sci. Rep.">
        <title>A comparative genomics and reductive dehalogenase gene transcription study of two chloroethene-respiring bacteria, Dehalococcoides mccartyi strains MB and 11a.</title>
        <authorList>
            <person name="Low A."/>
            <person name="Shen Z."/>
            <person name="Cheng D."/>
            <person name="Rogers M.J."/>
            <person name="Lee P.K."/>
            <person name="He J."/>
        </authorList>
    </citation>
    <scope>NUCLEOTIDE SEQUENCE [LARGE SCALE GENOMIC DNA]</scope>
    <source>
        <strain evidence="11 13">MB</strain>
    </source>
</reference>
<dbReference type="OrthoDB" id="9798098at2"/>
<evidence type="ECO:0000313" key="12">
    <source>
        <dbReference type="EMBL" id="WRO06567.1"/>
    </source>
</evidence>
<evidence type="ECO:0000313" key="11">
    <source>
        <dbReference type="EMBL" id="KSV18370.1"/>
    </source>
</evidence>
<keyword evidence="6" id="KW-0249">Electron transport</keyword>
<dbReference type="EMBL" id="CP141531">
    <property type="protein sequence ID" value="WRO06567.1"/>
    <property type="molecule type" value="Genomic_DNA"/>
</dbReference>
<dbReference type="Gene3D" id="3.30.70.20">
    <property type="match status" value="1"/>
</dbReference>
<dbReference type="PROSITE" id="PS51379">
    <property type="entry name" value="4FE4S_FER_2"/>
    <property type="match status" value="1"/>
</dbReference>
<keyword evidence="3" id="KW-0813">Transport</keyword>
<dbReference type="GO" id="GO:0051539">
    <property type="term" value="F:4 iron, 4 sulfur cluster binding"/>
    <property type="evidence" value="ECO:0007669"/>
    <property type="project" value="UniProtKB-KW"/>
</dbReference>
<dbReference type="PROSITE" id="PS00198">
    <property type="entry name" value="4FE4S_FER_1"/>
    <property type="match status" value="1"/>
</dbReference>
<dbReference type="GeneID" id="3230523"/>
<dbReference type="InterPro" id="IPR017896">
    <property type="entry name" value="4Fe4S_Fe-S-bd"/>
</dbReference>
<keyword evidence="5" id="KW-0479">Metal-binding</keyword>
<comment type="function">
    <text evidence="2">Ferredoxins are iron-sulfur proteins that transfer electrons in a wide variety of metabolic reactions.</text>
</comment>
<dbReference type="FunFam" id="3.30.70.20:FF:000045">
    <property type="entry name" value="Ferredoxin, 4Fe-4S"/>
    <property type="match status" value="1"/>
</dbReference>
<proteinExistence type="predicted"/>
<evidence type="ECO:0000256" key="3">
    <source>
        <dbReference type="ARBA" id="ARBA00022448"/>
    </source>
</evidence>
<gene>
    <name evidence="11" type="ORF">DA01_02800</name>
    <name evidence="10" type="ORF">DEHALATV1_0175</name>
    <name evidence="12" type="ORF">VLL09_04055</name>
</gene>
<dbReference type="Proteomes" id="UP001327986">
    <property type="component" value="Chromosome"/>
</dbReference>
<accession>A0A0V8M3M3</accession>
<protein>
    <submittedName>
        <fullName evidence="11">4Fe-4S ferredoxin</fullName>
    </submittedName>
    <submittedName>
        <fullName evidence="12">YfhL family 4Fe-4S dicluster ferredoxin</fullName>
    </submittedName>
</protein>
<dbReference type="InterPro" id="IPR017900">
    <property type="entry name" value="4Fe4S_Fe_S_CS"/>
</dbReference>
<organism evidence="11 13">
    <name type="scientific">Dehalococcoides mccartyi</name>
    <dbReference type="NCBI Taxonomy" id="61435"/>
    <lineage>
        <taxon>Bacteria</taxon>
        <taxon>Bacillati</taxon>
        <taxon>Chloroflexota</taxon>
        <taxon>Dehalococcoidia</taxon>
        <taxon>Dehalococcoidales</taxon>
        <taxon>Dehalococcoidaceae</taxon>
        <taxon>Dehalococcoides</taxon>
    </lineage>
</organism>
<dbReference type="eggNOG" id="COG1145">
    <property type="taxonomic scope" value="Bacteria"/>
</dbReference>
<evidence type="ECO:0000313" key="10">
    <source>
        <dbReference type="EMBL" id="BAZ96803.1"/>
    </source>
</evidence>
<evidence type="ECO:0000256" key="6">
    <source>
        <dbReference type="ARBA" id="ARBA00022982"/>
    </source>
</evidence>